<evidence type="ECO:0000313" key="3">
    <source>
        <dbReference type="EMBL" id="OBA88139.1"/>
    </source>
</evidence>
<dbReference type="OrthoDB" id="1188001at2"/>
<accession>A0A1A0MRL9</accession>
<dbReference type="InterPro" id="IPR026893">
    <property type="entry name" value="Tyr/Ser_Pase_IphP-type"/>
</dbReference>
<dbReference type="Pfam" id="PF13350">
    <property type="entry name" value="Y_phosphatase3"/>
    <property type="match status" value="1"/>
</dbReference>
<comment type="caution">
    <text evidence="3">The sequence shown here is derived from an EMBL/GenBank/DDBJ whole genome shotgun (WGS) entry which is preliminary data.</text>
</comment>
<dbReference type="InterPro" id="IPR000387">
    <property type="entry name" value="Tyr_Pase_dom"/>
</dbReference>
<dbReference type="GO" id="GO:0004721">
    <property type="term" value="F:phosphoprotein phosphatase activity"/>
    <property type="evidence" value="ECO:0007669"/>
    <property type="project" value="InterPro"/>
</dbReference>
<comment type="similarity">
    <text evidence="1">Belongs to the protein-tyrosine phosphatase family.</text>
</comment>
<dbReference type="EMBL" id="LZSF01000113">
    <property type="protein sequence ID" value="OBA88139.1"/>
    <property type="molecule type" value="Genomic_DNA"/>
</dbReference>
<dbReference type="InterPro" id="IPR029021">
    <property type="entry name" value="Prot-tyrosine_phosphatase-like"/>
</dbReference>
<protein>
    <submittedName>
        <fullName evidence="3">Phosphotyrosine protein phosphatase</fullName>
    </submittedName>
</protein>
<evidence type="ECO:0000256" key="1">
    <source>
        <dbReference type="ARBA" id="ARBA00009580"/>
    </source>
</evidence>
<dbReference type="AlphaFoldDB" id="A0A1A0MRL9"/>
<proteinExistence type="inferred from homology"/>
<dbReference type="PANTHER" id="PTHR31126:SF1">
    <property type="entry name" value="TYROSINE SPECIFIC PROTEIN PHOSPHATASES DOMAIN-CONTAINING PROTEIN"/>
    <property type="match status" value="1"/>
</dbReference>
<gene>
    <name evidence="3" type="ORF">A5642_01585</name>
</gene>
<reference evidence="3 4" key="1">
    <citation type="submission" date="2016-06" db="EMBL/GenBank/DDBJ databases">
        <authorList>
            <person name="Kjaerup R.B."/>
            <person name="Dalgaard T.S."/>
            <person name="Juul-Madsen H.R."/>
        </authorList>
    </citation>
    <scope>NUCLEOTIDE SEQUENCE [LARGE SCALE GENOMIC DNA]</scope>
    <source>
        <strain evidence="3 4">1199456.5</strain>
    </source>
</reference>
<evidence type="ECO:0000259" key="2">
    <source>
        <dbReference type="PROSITE" id="PS50056"/>
    </source>
</evidence>
<dbReference type="PROSITE" id="PS50056">
    <property type="entry name" value="TYR_PHOSPHATASE_2"/>
    <property type="match status" value="1"/>
</dbReference>
<feature type="domain" description="Tyrosine specific protein phosphatases" evidence="2">
    <location>
        <begin position="138"/>
        <end position="206"/>
    </location>
</feature>
<dbReference type="Proteomes" id="UP000093962">
    <property type="component" value="Unassembled WGS sequence"/>
</dbReference>
<organism evidence="3 4">
    <name type="scientific">Mycolicibacterium mucogenicum</name>
    <name type="common">Mycobacterium mucogenicum</name>
    <dbReference type="NCBI Taxonomy" id="56689"/>
    <lineage>
        <taxon>Bacteria</taxon>
        <taxon>Bacillati</taxon>
        <taxon>Actinomycetota</taxon>
        <taxon>Actinomycetes</taxon>
        <taxon>Mycobacteriales</taxon>
        <taxon>Mycobacteriaceae</taxon>
        <taxon>Mycolicibacterium</taxon>
    </lineage>
</organism>
<sequence length="269" mass="29255">MRSTGLELAGAWNFRDVAEETGIAPGWLFRSSELSGLVEDGRKALQHYGITDVADLRSLREVERRGPGQVPDGVAIHLLPFHELAAAGTDTAEAPHENAFEKMMTAKPDDEDVAVAAGRFMVEEYRRFPTLPGAHLAIRQVISMLADSRPVIAHCFAGKDRTGFTVATVLGAVGIDRDAILTDFLRSNDAVPQLREGILETLRTRAGETAEVVTFAEARLTEEVLGVREEYLDAVLEVVGAEYGSLPNYLAAIGVTEEQVTRLQTVLRG</sequence>
<dbReference type="SUPFAM" id="SSF52799">
    <property type="entry name" value="(Phosphotyrosine protein) phosphatases II"/>
    <property type="match status" value="1"/>
</dbReference>
<dbReference type="Gene3D" id="3.90.190.10">
    <property type="entry name" value="Protein tyrosine phosphatase superfamily"/>
    <property type="match status" value="1"/>
</dbReference>
<evidence type="ECO:0000313" key="4">
    <source>
        <dbReference type="Proteomes" id="UP000093962"/>
    </source>
</evidence>
<name>A0A1A0MRL9_MYCMU</name>
<dbReference type="PANTHER" id="PTHR31126">
    <property type="entry name" value="TYROSINE-PROTEIN PHOSPHATASE"/>
    <property type="match status" value="1"/>
</dbReference>
<dbReference type="RefSeq" id="WP_064858578.1">
    <property type="nucleotide sequence ID" value="NZ_LZSF01000113.1"/>
</dbReference>